<keyword evidence="4 6" id="KW-1133">Transmembrane helix</keyword>
<evidence type="ECO:0000256" key="5">
    <source>
        <dbReference type="ARBA" id="ARBA00023136"/>
    </source>
</evidence>
<evidence type="ECO:0000256" key="1">
    <source>
        <dbReference type="ARBA" id="ARBA00004651"/>
    </source>
</evidence>
<dbReference type="AlphaFoldDB" id="A0A0F9ES48"/>
<feature type="transmembrane region" description="Helical" evidence="6">
    <location>
        <begin position="58"/>
        <end position="80"/>
    </location>
</feature>
<dbReference type="NCBIfam" id="TIGR00765">
    <property type="entry name" value="yihY_not_rbn"/>
    <property type="match status" value="1"/>
</dbReference>
<comment type="caution">
    <text evidence="7">The sequence shown here is derived from an EMBL/GenBank/DDBJ whole genome shotgun (WGS) entry which is preliminary data.</text>
</comment>
<feature type="transmembrane region" description="Helical" evidence="6">
    <location>
        <begin position="237"/>
        <end position="256"/>
    </location>
</feature>
<dbReference type="PANTHER" id="PTHR30213:SF0">
    <property type="entry name" value="UPF0761 MEMBRANE PROTEIN YIHY"/>
    <property type="match status" value="1"/>
</dbReference>
<name>A0A0F9ES48_9ZZZZ</name>
<keyword evidence="2" id="KW-1003">Cell membrane</keyword>
<evidence type="ECO:0000256" key="4">
    <source>
        <dbReference type="ARBA" id="ARBA00022989"/>
    </source>
</evidence>
<feature type="transmembrane region" description="Helical" evidence="6">
    <location>
        <begin position="268"/>
        <end position="293"/>
    </location>
</feature>
<feature type="transmembrane region" description="Helical" evidence="6">
    <location>
        <begin position="121"/>
        <end position="143"/>
    </location>
</feature>
<sequence>DPRPAQDQKREVVLTHGVLSKNPEDLFHGTGWRVGRAVLHEAVLRLWSDDAFGMAGNVAFRALLAIFPFLIFTSSLTAYFGDRSMADDLIHFLIAIVPPALIEPLVTEVEKVMTVPRGDLLSVGILLTVWFAVGGVDGVRIGLNRAYGLRETRSVFTIYAVQVVMVLLASLILVIVGYLLVLAPRAGSWLHMLMPGFDPGSVTVGLIRFPVSATILLVALFAAHVILPARRTKFNNIWPGVVATAIAWTLLAMLFSTYLRSFATYSSYYAGMAGIIAALYFMYLAALVLIFGGELNRALRIRRLARVMSD</sequence>
<evidence type="ECO:0000256" key="2">
    <source>
        <dbReference type="ARBA" id="ARBA00022475"/>
    </source>
</evidence>
<proteinExistence type="predicted"/>
<keyword evidence="3 6" id="KW-0812">Transmembrane</keyword>
<reference evidence="7" key="1">
    <citation type="journal article" date="2015" name="Nature">
        <title>Complex archaea that bridge the gap between prokaryotes and eukaryotes.</title>
        <authorList>
            <person name="Spang A."/>
            <person name="Saw J.H."/>
            <person name="Jorgensen S.L."/>
            <person name="Zaremba-Niedzwiedzka K."/>
            <person name="Martijn J."/>
            <person name="Lind A.E."/>
            <person name="van Eijk R."/>
            <person name="Schleper C."/>
            <person name="Guy L."/>
            <person name="Ettema T.J."/>
        </authorList>
    </citation>
    <scope>NUCLEOTIDE SEQUENCE</scope>
</reference>
<gene>
    <name evidence="7" type="ORF">LCGC14_2392820</name>
</gene>
<dbReference type="InterPro" id="IPR017039">
    <property type="entry name" value="Virul_fac_BrkB"/>
</dbReference>
<keyword evidence="5 6" id="KW-0472">Membrane</keyword>
<dbReference type="PIRSF" id="PIRSF035875">
    <property type="entry name" value="RNase_BN"/>
    <property type="match status" value="1"/>
</dbReference>
<accession>A0A0F9ES48</accession>
<evidence type="ECO:0000256" key="3">
    <source>
        <dbReference type="ARBA" id="ARBA00022692"/>
    </source>
</evidence>
<evidence type="ECO:0000313" key="7">
    <source>
        <dbReference type="EMBL" id="KKL26683.1"/>
    </source>
</evidence>
<feature type="non-terminal residue" evidence="7">
    <location>
        <position position="1"/>
    </location>
</feature>
<comment type="subcellular location">
    <subcellularLocation>
        <location evidence="1">Cell membrane</location>
        <topology evidence="1">Multi-pass membrane protein</topology>
    </subcellularLocation>
</comment>
<feature type="transmembrane region" description="Helical" evidence="6">
    <location>
        <begin position="155"/>
        <end position="181"/>
    </location>
</feature>
<dbReference type="EMBL" id="LAZR01035747">
    <property type="protein sequence ID" value="KKL26683.1"/>
    <property type="molecule type" value="Genomic_DNA"/>
</dbReference>
<feature type="transmembrane region" description="Helical" evidence="6">
    <location>
        <begin position="201"/>
        <end position="225"/>
    </location>
</feature>
<organism evidence="7">
    <name type="scientific">marine sediment metagenome</name>
    <dbReference type="NCBI Taxonomy" id="412755"/>
    <lineage>
        <taxon>unclassified sequences</taxon>
        <taxon>metagenomes</taxon>
        <taxon>ecological metagenomes</taxon>
    </lineage>
</organism>
<dbReference type="Pfam" id="PF03631">
    <property type="entry name" value="Virul_fac_BrkB"/>
    <property type="match status" value="1"/>
</dbReference>
<dbReference type="GO" id="GO:0005886">
    <property type="term" value="C:plasma membrane"/>
    <property type="evidence" value="ECO:0007669"/>
    <property type="project" value="UniProtKB-SubCell"/>
</dbReference>
<dbReference type="PANTHER" id="PTHR30213">
    <property type="entry name" value="INNER MEMBRANE PROTEIN YHJD"/>
    <property type="match status" value="1"/>
</dbReference>
<evidence type="ECO:0000256" key="6">
    <source>
        <dbReference type="SAM" id="Phobius"/>
    </source>
</evidence>
<protein>
    <submittedName>
        <fullName evidence="7">Uncharacterized protein</fullName>
    </submittedName>
</protein>